<evidence type="ECO:0000313" key="4">
    <source>
        <dbReference type="EMBL" id="AVR44107.1"/>
    </source>
</evidence>
<keyword evidence="3" id="KW-1133">Transmembrane helix</keyword>
<keyword evidence="3" id="KW-0812">Transmembrane</keyword>
<reference evidence="5" key="1">
    <citation type="submission" date="2018-03" db="EMBL/GenBank/DDBJ databases">
        <title>Gramella fulva sp. nov., isolated from a dry surface of tidal flat.</title>
        <authorList>
            <person name="Hwang S.H."/>
            <person name="Hwang W.M."/>
            <person name="Kang K."/>
            <person name="Ahn T.-Y."/>
        </authorList>
    </citation>
    <scope>NUCLEOTIDE SEQUENCE [LARGE SCALE GENOMIC DNA]</scope>
    <source>
        <strain evidence="5">SH35</strain>
    </source>
</reference>
<keyword evidence="1" id="KW-0175">Coiled coil</keyword>
<feature type="compositionally biased region" description="Basic and acidic residues" evidence="2">
    <location>
        <begin position="97"/>
        <end position="121"/>
    </location>
</feature>
<gene>
    <name evidence="4" type="ORF">C7S20_01870</name>
</gene>
<proteinExistence type="predicted"/>
<feature type="region of interest" description="Disordered" evidence="2">
    <location>
        <begin position="69"/>
        <end position="147"/>
    </location>
</feature>
<dbReference type="RefSeq" id="WP_107010891.1">
    <property type="nucleotide sequence ID" value="NZ_CP028136.1"/>
</dbReference>
<dbReference type="OrthoDB" id="1247025at2"/>
<dbReference type="KEGG" id="grs:C7S20_01870"/>
<sequence length="264" mass="29722">MAPIKFEEHIREQLEKRKIKPTEGSWEKLNARLDNSDTKRKSKWWMGIAAAVVVCLIVSMFFISQQKQTGSPMVENPVEEAVPKPQRFEKSASLASEETKSEDISDKKKEVTTKRSPENQKNKNQNVVASAEANEPGSENEEKISPTKSVISPVVEISPIPLKENELKIEKNILDNKIEELVAKVKKQKNAGEIVTDEEVNALLAEAAKDLGQERKFYSHGRVDADELLADVEADIDQSFRKEIFQLLKEGFVKATTAVATRNY</sequence>
<protein>
    <submittedName>
        <fullName evidence="4">Uncharacterized protein</fullName>
    </submittedName>
</protein>
<evidence type="ECO:0000313" key="5">
    <source>
        <dbReference type="Proteomes" id="UP000241507"/>
    </source>
</evidence>
<keyword evidence="5" id="KW-1185">Reference proteome</keyword>
<evidence type="ECO:0000256" key="2">
    <source>
        <dbReference type="SAM" id="MobiDB-lite"/>
    </source>
</evidence>
<dbReference type="AlphaFoldDB" id="A0A2R3Z1F9"/>
<dbReference type="Proteomes" id="UP000241507">
    <property type="component" value="Chromosome"/>
</dbReference>
<accession>A0A2R3Z1F9</accession>
<keyword evidence="3" id="KW-0472">Membrane</keyword>
<organism evidence="4 5">
    <name type="scientific">Christiangramia fulva</name>
    <dbReference type="NCBI Taxonomy" id="2126553"/>
    <lineage>
        <taxon>Bacteria</taxon>
        <taxon>Pseudomonadati</taxon>
        <taxon>Bacteroidota</taxon>
        <taxon>Flavobacteriia</taxon>
        <taxon>Flavobacteriales</taxon>
        <taxon>Flavobacteriaceae</taxon>
        <taxon>Christiangramia</taxon>
    </lineage>
</organism>
<feature type="transmembrane region" description="Helical" evidence="3">
    <location>
        <begin position="44"/>
        <end position="63"/>
    </location>
</feature>
<dbReference type="EMBL" id="CP028136">
    <property type="protein sequence ID" value="AVR44107.1"/>
    <property type="molecule type" value="Genomic_DNA"/>
</dbReference>
<name>A0A2R3Z1F9_9FLAO</name>
<evidence type="ECO:0000256" key="1">
    <source>
        <dbReference type="SAM" id="Coils"/>
    </source>
</evidence>
<feature type="coiled-coil region" evidence="1">
    <location>
        <begin position="164"/>
        <end position="191"/>
    </location>
</feature>
<evidence type="ECO:0000256" key="3">
    <source>
        <dbReference type="SAM" id="Phobius"/>
    </source>
</evidence>